<reference evidence="2" key="1">
    <citation type="submission" date="2013-08" db="EMBL/GenBank/DDBJ databases">
        <title>Intrasporangium oryzae NRRL B-24470.</title>
        <authorList>
            <person name="Liu H."/>
            <person name="Wang G."/>
        </authorList>
    </citation>
    <scope>NUCLEOTIDE SEQUENCE [LARGE SCALE GENOMIC DNA]</scope>
    <source>
        <strain evidence="2">Q5-1</strain>
    </source>
</reference>
<organism evidence="1 2">
    <name type="scientific">Intrasporangium chromatireducens Q5-1</name>
    <dbReference type="NCBI Taxonomy" id="584657"/>
    <lineage>
        <taxon>Bacteria</taxon>
        <taxon>Bacillati</taxon>
        <taxon>Actinomycetota</taxon>
        <taxon>Actinomycetes</taxon>
        <taxon>Micrococcales</taxon>
        <taxon>Intrasporangiaceae</taxon>
        <taxon>Intrasporangium</taxon>
    </lineage>
</organism>
<gene>
    <name evidence="1" type="ORF">N864_18830</name>
</gene>
<dbReference type="RefSeq" id="WP_034715126.1">
    <property type="nucleotide sequence ID" value="NZ_AWQS01000040.1"/>
</dbReference>
<proteinExistence type="predicted"/>
<evidence type="ECO:0000313" key="1">
    <source>
        <dbReference type="EMBL" id="EWT06608.1"/>
    </source>
</evidence>
<dbReference type="PATRIC" id="fig|584657.3.peg.1452"/>
<dbReference type="EMBL" id="AWQS01000040">
    <property type="protein sequence ID" value="EWT06608.1"/>
    <property type="molecule type" value="Genomic_DNA"/>
</dbReference>
<comment type="caution">
    <text evidence="1">The sequence shown here is derived from an EMBL/GenBank/DDBJ whole genome shotgun (WGS) entry which is preliminary data.</text>
</comment>
<dbReference type="AlphaFoldDB" id="W9GP69"/>
<accession>W9GP69</accession>
<dbReference type="Proteomes" id="UP000019494">
    <property type="component" value="Unassembled WGS sequence"/>
</dbReference>
<dbReference type="OrthoDB" id="5141834at2"/>
<evidence type="ECO:0000313" key="2">
    <source>
        <dbReference type="Proteomes" id="UP000019494"/>
    </source>
</evidence>
<keyword evidence="2" id="KW-1185">Reference proteome</keyword>
<protein>
    <submittedName>
        <fullName evidence="1">Uncharacterized protein</fullName>
    </submittedName>
</protein>
<name>W9GP69_9MICO</name>
<sequence>MPELPASVRLALWTTLAWTGRLSVAAAVARSFPGVDHVTGLEPTLRAWGDVGERALFVALPRPGDLTGLPRCTPAVAGHAAEAGECVHVAGVGGILVPTQSEFGPLGDTGLRMDWTVYDAEPAPRHRLEMLDLRETERRLLEDMRMKTEQFEAAGGHPWDRQARAEAESGLHHTLWGLPEQVAPKALHVMAVAATVGQLAERARSLTGLGAHGADATTSARREQLLRSLSADADAALAQATNVAVMALAGWRPA</sequence>